<dbReference type="GO" id="GO:0005819">
    <property type="term" value="C:spindle"/>
    <property type="evidence" value="ECO:0007669"/>
    <property type="project" value="TreeGrafter"/>
</dbReference>
<comment type="subcellular location">
    <subcellularLocation>
        <location evidence="2">Cytoplasm</location>
        <location evidence="2">Cytoskeleton</location>
        <location evidence="2">Microtubule organizing center</location>
        <location evidence="2">Spindle pole body</location>
    </subcellularLocation>
</comment>
<dbReference type="AlphaFoldDB" id="A0A9P8G6Z8"/>
<comment type="function">
    <text evidence="1">Required for gamma-tubulin complex recruitment to the microtubule organizing center (MTOC).</text>
</comment>
<keyword evidence="7" id="KW-0206">Cytoskeleton</keyword>
<reference evidence="9" key="2">
    <citation type="submission" date="2021-08" db="EMBL/GenBank/DDBJ databases">
        <authorList>
            <person name="Gostincar C."/>
            <person name="Sun X."/>
            <person name="Song Z."/>
            <person name="Gunde-Cimerman N."/>
        </authorList>
    </citation>
    <scope>NUCLEOTIDE SEQUENCE</scope>
    <source>
        <strain evidence="9">EXF-8016</strain>
    </source>
</reference>
<dbReference type="PANTHER" id="PTHR28520:SF2">
    <property type="entry name" value="MITOTIC-SPINDLE ORGANIZING PROTEIN 1"/>
    <property type="match status" value="1"/>
</dbReference>
<dbReference type="GO" id="GO:0033566">
    <property type="term" value="P:gamma-tubulin complex localization"/>
    <property type="evidence" value="ECO:0007669"/>
    <property type="project" value="InterPro"/>
</dbReference>
<dbReference type="GO" id="GO:0044732">
    <property type="term" value="C:mitotic spindle pole body"/>
    <property type="evidence" value="ECO:0007669"/>
    <property type="project" value="TreeGrafter"/>
</dbReference>
<evidence type="ECO:0000256" key="1">
    <source>
        <dbReference type="ARBA" id="ARBA00003060"/>
    </source>
</evidence>
<organism evidence="9 10">
    <name type="scientific">Aureobasidium melanogenum</name>
    <name type="common">Aureobasidium pullulans var. melanogenum</name>
    <dbReference type="NCBI Taxonomy" id="46634"/>
    <lineage>
        <taxon>Eukaryota</taxon>
        <taxon>Fungi</taxon>
        <taxon>Dikarya</taxon>
        <taxon>Ascomycota</taxon>
        <taxon>Pezizomycotina</taxon>
        <taxon>Dothideomycetes</taxon>
        <taxon>Dothideomycetidae</taxon>
        <taxon>Dothideales</taxon>
        <taxon>Saccotheciaceae</taxon>
        <taxon>Aureobasidium</taxon>
    </lineage>
</organism>
<evidence type="ECO:0000256" key="2">
    <source>
        <dbReference type="ARBA" id="ARBA00004317"/>
    </source>
</evidence>
<evidence type="ECO:0000313" key="9">
    <source>
        <dbReference type="EMBL" id="KAH0212357.1"/>
    </source>
</evidence>
<dbReference type="GO" id="GO:0000931">
    <property type="term" value="C:gamma-tubulin ring complex"/>
    <property type="evidence" value="ECO:0007669"/>
    <property type="project" value="InterPro"/>
</dbReference>
<evidence type="ECO:0000256" key="3">
    <source>
        <dbReference type="ARBA" id="ARBA00011015"/>
    </source>
</evidence>
<dbReference type="Proteomes" id="UP000767238">
    <property type="component" value="Unassembled WGS sequence"/>
</dbReference>
<dbReference type="InterPro" id="IPR022214">
    <property type="entry name" value="MZT1"/>
</dbReference>
<dbReference type="PANTHER" id="PTHR28520">
    <property type="entry name" value="MITOTIC-SPINDLE ORGANIZING PROTEIN 1"/>
    <property type="match status" value="1"/>
</dbReference>
<keyword evidence="6" id="KW-0963">Cytoplasm</keyword>
<sequence length="119" mass="13179">MVDFCVAPSSCAVAKACVFRSDAQPRPNIPIRFHQSSINFTTAITTPIMPPTEDKRKAARETIDILYEISSLLNTNLDRQSLSYCVSLIENGVNPDALATVIKDLRDRNGVATEPREKQ</sequence>
<dbReference type="GO" id="GO:0031021">
    <property type="term" value="C:interphase microtubule organizing center"/>
    <property type="evidence" value="ECO:0007669"/>
    <property type="project" value="TreeGrafter"/>
</dbReference>
<evidence type="ECO:0000256" key="8">
    <source>
        <dbReference type="ARBA" id="ARBA00029810"/>
    </source>
</evidence>
<dbReference type="EMBL" id="JAHFYH010000118">
    <property type="protein sequence ID" value="KAH0212357.1"/>
    <property type="molecule type" value="Genomic_DNA"/>
</dbReference>
<dbReference type="OrthoDB" id="48571at2759"/>
<gene>
    <name evidence="9" type="ORF">KCV03_g9376</name>
</gene>
<accession>A0A9P8G6Z8</accession>
<name>A0A9P8G6Z8_AURME</name>
<protein>
    <recommendedName>
        <fullName evidence="5">Mitotic-spindle organizing protein 1</fullName>
    </recommendedName>
    <alternativeName>
        <fullName evidence="8">Mitotic-spindle organizing protein associated with a ring of gamma-tubulin 1</fullName>
    </alternativeName>
</protein>
<dbReference type="GO" id="GO:0090307">
    <property type="term" value="P:mitotic spindle assembly"/>
    <property type="evidence" value="ECO:0007669"/>
    <property type="project" value="TreeGrafter"/>
</dbReference>
<comment type="similarity">
    <text evidence="3">Belongs to the MOZART1 family.</text>
</comment>
<evidence type="ECO:0000256" key="5">
    <source>
        <dbReference type="ARBA" id="ARBA00016992"/>
    </source>
</evidence>
<dbReference type="GO" id="GO:0051415">
    <property type="term" value="P:microtubule nucleation by interphase microtubule organizing center"/>
    <property type="evidence" value="ECO:0007669"/>
    <property type="project" value="TreeGrafter"/>
</dbReference>
<dbReference type="Pfam" id="PF12554">
    <property type="entry name" value="MOZART1"/>
    <property type="match status" value="1"/>
</dbReference>
<evidence type="ECO:0000313" key="10">
    <source>
        <dbReference type="Proteomes" id="UP000767238"/>
    </source>
</evidence>
<comment type="subunit">
    <text evidence="4">Part of the gamma-tubulin complex.</text>
</comment>
<comment type="caution">
    <text evidence="9">The sequence shown here is derived from an EMBL/GenBank/DDBJ whole genome shotgun (WGS) entry which is preliminary data.</text>
</comment>
<evidence type="ECO:0000256" key="4">
    <source>
        <dbReference type="ARBA" id="ARBA00011378"/>
    </source>
</evidence>
<reference evidence="9" key="1">
    <citation type="journal article" date="2021" name="J Fungi (Basel)">
        <title>Virulence traits and population genomics of the black yeast Aureobasidium melanogenum.</title>
        <authorList>
            <person name="Cernosa A."/>
            <person name="Sun X."/>
            <person name="Gostincar C."/>
            <person name="Fang C."/>
            <person name="Gunde-Cimerman N."/>
            <person name="Song Z."/>
        </authorList>
    </citation>
    <scope>NUCLEOTIDE SEQUENCE</scope>
    <source>
        <strain evidence="9">EXF-8016</strain>
    </source>
</reference>
<proteinExistence type="inferred from homology"/>
<evidence type="ECO:0000256" key="6">
    <source>
        <dbReference type="ARBA" id="ARBA00022490"/>
    </source>
</evidence>
<evidence type="ECO:0000256" key="7">
    <source>
        <dbReference type="ARBA" id="ARBA00023212"/>
    </source>
</evidence>
<feature type="non-terminal residue" evidence="9">
    <location>
        <position position="1"/>
    </location>
</feature>